<dbReference type="InterPro" id="IPR009045">
    <property type="entry name" value="Zn_M74/Hedgehog-like"/>
</dbReference>
<dbReference type="EMBL" id="CP003051">
    <property type="protein sequence ID" value="AGA88942.1"/>
    <property type="molecule type" value="Genomic_DNA"/>
</dbReference>
<accession>L0GT10</accession>
<dbReference type="Gene3D" id="3.30.1380.10">
    <property type="match status" value="1"/>
</dbReference>
<dbReference type="eggNOG" id="COG3179">
    <property type="taxonomic scope" value="Bacteria"/>
</dbReference>
<dbReference type="Proteomes" id="UP000010816">
    <property type="component" value="Chromosome"/>
</dbReference>
<dbReference type="InterPro" id="IPR023346">
    <property type="entry name" value="Lysozyme-like_dom_sf"/>
</dbReference>
<dbReference type="KEGG" id="tmb:Thimo_0066"/>
<evidence type="ECO:0000259" key="1">
    <source>
        <dbReference type="Pfam" id="PF13539"/>
    </source>
</evidence>
<feature type="domain" description="Peptidase M15C" evidence="1">
    <location>
        <begin position="49"/>
        <end position="114"/>
    </location>
</feature>
<dbReference type="Gene3D" id="1.10.530.10">
    <property type="match status" value="1"/>
</dbReference>
<dbReference type="GO" id="GO:0008233">
    <property type="term" value="F:peptidase activity"/>
    <property type="evidence" value="ECO:0007669"/>
    <property type="project" value="InterPro"/>
</dbReference>
<sequence length="320" mass="35096">MSLIEQQGIFLVHVRELIGRAAELGFVVTGGELYRTLEQQELHVAAGRSTTLESPHLKRLAIDLNFFVADVDGALKLTDERERIRPLGEFWEGLDPANEWSGNWTNFKDVPHFQRNPAKTRRRAESAATAPVDTETLGSRGVGLLGEAVGAGQRNDREDTELVQRLINRCLDQERVRLDEALTADGVFGTKTLATIHAVQGQMPAMADPDGVVSARGATIRALGLSLPDEVDPDLLALLFLRASEAAVAELGDEIITTMLRYEITTPLRQTHFLAQIGHESGEPRFREEIASGRAYEGRRDLGNTEPGDGPRFNLEAAVG</sequence>
<dbReference type="RefSeq" id="WP_015279092.1">
    <property type="nucleotide sequence ID" value="NC_019940.1"/>
</dbReference>
<evidence type="ECO:0000313" key="3">
    <source>
        <dbReference type="Proteomes" id="UP000010816"/>
    </source>
</evidence>
<dbReference type="InterPro" id="IPR039561">
    <property type="entry name" value="Peptidase_M15C"/>
</dbReference>
<dbReference type="HOGENOM" id="CLU_868604_0_0_6"/>
<gene>
    <name evidence="2" type="ORF">Thimo_0066</name>
</gene>
<dbReference type="Pfam" id="PF13539">
    <property type="entry name" value="Peptidase_M15_4"/>
    <property type="match status" value="1"/>
</dbReference>
<proteinExistence type="predicted"/>
<dbReference type="AlphaFoldDB" id="L0GT10"/>
<protein>
    <recommendedName>
        <fullName evidence="1">Peptidase M15C domain-containing protein</fullName>
    </recommendedName>
</protein>
<reference evidence="2 3" key="1">
    <citation type="submission" date="2011-09" db="EMBL/GenBank/DDBJ databases">
        <title>Complete sequence of chromosome of Thioflavicoccus mobilis 8321.</title>
        <authorList>
            <consortium name="US DOE Joint Genome Institute"/>
            <person name="Lucas S."/>
            <person name="Han J."/>
            <person name="Lapidus A."/>
            <person name="Cheng J.-F."/>
            <person name="Goodwin L."/>
            <person name="Pitluck S."/>
            <person name="Peters L."/>
            <person name="Ovchinnikova G."/>
            <person name="Lu M."/>
            <person name="Detter J.C."/>
            <person name="Han C."/>
            <person name="Tapia R."/>
            <person name="Land M."/>
            <person name="Hauser L."/>
            <person name="Kyrpides N."/>
            <person name="Ivanova N."/>
            <person name="Pagani I."/>
            <person name="Vogl K."/>
            <person name="Liu Z."/>
            <person name="Imhoff J."/>
            <person name="Thiel V."/>
            <person name="Frigaard N.-U."/>
            <person name="Bryant D."/>
            <person name="Woyke T."/>
        </authorList>
    </citation>
    <scope>NUCLEOTIDE SEQUENCE [LARGE SCALE GENOMIC DNA]</scope>
    <source>
        <strain evidence="2 3">8321</strain>
    </source>
</reference>
<dbReference type="SUPFAM" id="SSF53955">
    <property type="entry name" value="Lysozyme-like"/>
    <property type="match status" value="1"/>
</dbReference>
<name>L0GT10_9GAMM</name>
<dbReference type="STRING" id="765912.Thimo_0066"/>
<organism evidence="2 3">
    <name type="scientific">Thioflavicoccus mobilis 8321</name>
    <dbReference type="NCBI Taxonomy" id="765912"/>
    <lineage>
        <taxon>Bacteria</taxon>
        <taxon>Pseudomonadati</taxon>
        <taxon>Pseudomonadota</taxon>
        <taxon>Gammaproteobacteria</taxon>
        <taxon>Chromatiales</taxon>
        <taxon>Chromatiaceae</taxon>
        <taxon>Thioflavicoccus</taxon>
    </lineage>
</organism>
<keyword evidence="3" id="KW-1185">Reference proteome</keyword>
<evidence type="ECO:0000313" key="2">
    <source>
        <dbReference type="EMBL" id="AGA88942.1"/>
    </source>
</evidence>
<dbReference type="SUPFAM" id="SSF55166">
    <property type="entry name" value="Hedgehog/DD-peptidase"/>
    <property type="match status" value="1"/>
</dbReference>